<dbReference type="OrthoDB" id="3360544at2759"/>
<dbReference type="GO" id="GO:0046872">
    <property type="term" value="F:metal ion binding"/>
    <property type="evidence" value="ECO:0007669"/>
    <property type="project" value="InterPro"/>
</dbReference>
<organism evidence="4 5">
    <name type="scientific">Thelephora terrestris</name>
    <dbReference type="NCBI Taxonomy" id="56493"/>
    <lineage>
        <taxon>Eukaryota</taxon>
        <taxon>Fungi</taxon>
        <taxon>Dikarya</taxon>
        <taxon>Basidiomycota</taxon>
        <taxon>Agaricomycotina</taxon>
        <taxon>Agaricomycetes</taxon>
        <taxon>Thelephorales</taxon>
        <taxon>Thelephoraceae</taxon>
        <taxon>Thelephora</taxon>
    </lineage>
</organism>
<dbReference type="GO" id="GO:0005739">
    <property type="term" value="C:mitochondrion"/>
    <property type="evidence" value="ECO:0007669"/>
    <property type="project" value="TreeGrafter"/>
</dbReference>
<evidence type="ECO:0000313" key="5">
    <source>
        <dbReference type="Proteomes" id="UP000736335"/>
    </source>
</evidence>
<protein>
    <submittedName>
        <fullName evidence="4">Alcohol dehydrogenase IV</fullName>
    </submittedName>
</protein>
<dbReference type="EMBL" id="WIUZ02000001">
    <property type="protein sequence ID" value="KAF9792661.1"/>
    <property type="molecule type" value="Genomic_DNA"/>
</dbReference>
<comment type="caution">
    <text evidence="4">The sequence shown here is derived from an EMBL/GenBank/DDBJ whole genome shotgun (WGS) entry which is preliminary data.</text>
</comment>
<dbReference type="PANTHER" id="PTHR11496:SF97">
    <property type="entry name" value="ALCOHOL DEHYDROGENASE IRON-TYPE_GLYCEROL DEHYDROGENASE GLDA DOMAIN-CONTAINING PROTEIN"/>
    <property type="match status" value="1"/>
</dbReference>
<dbReference type="Proteomes" id="UP000736335">
    <property type="component" value="Unassembled WGS sequence"/>
</dbReference>
<dbReference type="PANTHER" id="PTHR11496">
    <property type="entry name" value="ALCOHOL DEHYDROGENASE"/>
    <property type="match status" value="1"/>
</dbReference>
<dbReference type="AlphaFoldDB" id="A0A9P6LCN4"/>
<gene>
    <name evidence="4" type="ORF">BJ322DRAFT_1097696</name>
</gene>
<dbReference type="Gene3D" id="3.40.50.1970">
    <property type="match status" value="1"/>
</dbReference>
<dbReference type="SUPFAM" id="SSF56796">
    <property type="entry name" value="Dehydroquinate synthase-like"/>
    <property type="match status" value="1"/>
</dbReference>
<dbReference type="InterPro" id="IPR056798">
    <property type="entry name" value="ADH_Fe_C"/>
</dbReference>
<dbReference type="InterPro" id="IPR001670">
    <property type="entry name" value="ADH_Fe/GldA"/>
</dbReference>
<evidence type="ECO:0000259" key="3">
    <source>
        <dbReference type="Pfam" id="PF25137"/>
    </source>
</evidence>
<reference evidence="4" key="1">
    <citation type="journal article" date="2020" name="Nat. Commun.">
        <title>Large-scale genome sequencing of mycorrhizal fungi provides insights into the early evolution of symbiotic traits.</title>
        <authorList>
            <person name="Miyauchi S."/>
            <person name="Kiss E."/>
            <person name="Kuo A."/>
            <person name="Drula E."/>
            <person name="Kohler A."/>
            <person name="Sanchez-Garcia M."/>
            <person name="Morin E."/>
            <person name="Andreopoulos B."/>
            <person name="Barry K.W."/>
            <person name="Bonito G."/>
            <person name="Buee M."/>
            <person name="Carver A."/>
            <person name="Chen C."/>
            <person name="Cichocki N."/>
            <person name="Clum A."/>
            <person name="Culley D."/>
            <person name="Crous P.W."/>
            <person name="Fauchery L."/>
            <person name="Girlanda M."/>
            <person name="Hayes R.D."/>
            <person name="Keri Z."/>
            <person name="LaButti K."/>
            <person name="Lipzen A."/>
            <person name="Lombard V."/>
            <person name="Magnuson J."/>
            <person name="Maillard F."/>
            <person name="Murat C."/>
            <person name="Nolan M."/>
            <person name="Ohm R.A."/>
            <person name="Pangilinan J."/>
            <person name="Pereira M.F."/>
            <person name="Perotto S."/>
            <person name="Peter M."/>
            <person name="Pfister S."/>
            <person name="Riley R."/>
            <person name="Sitrit Y."/>
            <person name="Stielow J.B."/>
            <person name="Szollosi G."/>
            <person name="Zifcakova L."/>
            <person name="Stursova M."/>
            <person name="Spatafora J.W."/>
            <person name="Tedersoo L."/>
            <person name="Vaario L.M."/>
            <person name="Yamada A."/>
            <person name="Yan M."/>
            <person name="Wang P."/>
            <person name="Xu J."/>
            <person name="Bruns T."/>
            <person name="Baldrian P."/>
            <person name="Vilgalys R."/>
            <person name="Dunand C."/>
            <person name="Henrissat B."/>
            <person name="Grigoriev I.V."/>
            <person name="Hibbett D."/>
            <person name="Nagy L.G."/>
            <person name="Martin F.M."/>
        </authorList>
    </citation>
    <scope>NUCLEOTIDE SEQUENCE</scope>
    <source>
        <strain evidence="4">UH-Tt-Lm1</strain>
    </source>
</reference>
<evidence type="ECO:0000313" key="4">
    <source>
        <dbReference type="EMBL" id="KAF9792661.1"/>
    </source>
</evidence>
<dbReference type="GO" id="GO:0004022">
    <property type="term" value="F:alcohol dehydrogenase (NAD+) activity"/>
    <property type="evidence" value="ECO:0007669"/>
    <property type="project" value="TreeGrafter"/>
</dbReference>
<dbReference type="Pfam" id="PF25137">
    <property type="entry name" value="ADH_Fe_C"/>
    <property type="match status" value="1"/>
</dbReference>
<dbReference type="CDD" id="cd08192">
    <property type="entry name" value="MAR-like"/>
    <property type="match status" value="1"/>
</dbReference>
<dbReference type="Gene3D" id="1.20.1090.10">
    <property type="entry name" value="Dehydroquinate synthase-like - alpha domain"/>
    <property type="match status" value="1"/>
</dbReference>
<reference evidence="4" key="2">
    <citation type="submission" date="2020-11" db="EMBL/GenBank/DDBJ databases">
        <authorList>
            <consortium name="DOE Joint Genome Institute"/>
            <person name="Kuo A."/>
            <person name="Miyauchi S."/>
            <person name="Kiss E."/>
            <person name="Drula E."/>
            <person name="Kohler A."/>
            <person name="Sanchez-Garcia M."/>
            <person name="Andreopoulos B."/>
            <person name="Barry K.W."/>
            <person name="Bonito G."/>
            <person name="Buee M."/>
            <person name="Carver A."/>
            <person name="Chen C."/>
            <person name="Cichocki N."/>
            <person name="Clum A."/>
            <person name="Culley D."/>
            <person name="Crous P.W."/>
            <person name="Fauchery L."/>
            <person name="Girlanda M."/>
            <person name="Hayes R."/>
            <person name="Keri Z."/>
            <person name="Labutti K."/>
            <person name="Lipzen A."/>
            <person name="Lombard V."/>
            <person name="Magnuson J."/>
            <person name="Maillard F."/>
            <person name="Morin E."/>
            <person name="Murat C."/>
            <person name="Nolan M."/>
            <person name="Ohm R."/>
            <person name="Pangilinan J."/>
            <person name="Pereira M."/>
            <person name="Perotto S."/>
            <person name="Peter M."/>
            <person name="Riley R."/>
            <person name="Sitrit Y."/>
            <person name="Stielow B."/>
            <person name="Szollosi G."/>
            <person name="Zifcakova L."/>
            <person name="Stursova M."/>
            <person name="Spatafora J.W."/>
            <person name="Tedersoo L."/>
            <person name="Vaario L.-M."/>
            <person name="Yamada A."/>
            <person name="Yan M."/>
            <person name="Wang P."/>
            <person name="Xu J."/>
            <person name="Bruns T."/>
            <person name="Baldrian P."/>
            <person name="Vilgalys R."/>
            <person name="Henrissat B."/>
            <person name="Grigoriev I.V."/>
            <person name="Hibbett D."/>
            <person name="Nagy L.G."/>
            <person name="Martin F.M."/>
        </authorList>
    </citation>
    <scope>NUCLEOTIDE SEQUENCE</scope>
    <source>
        <strain evidence="4">UH-Tt-Lm1</strain>
    </source>
</reference>
<sequence>MSASAISGFYAYTQTLKGVYYGPGSVKDSLISILEGFGTKKVLIVTGRSLRERTDVISRIEALLKEREIYGATFSEIGQHSPIADIRKAIQVLKDVNADTIVSVGGGSPIDASKLILHFLKEERGGSVLPHVAVPTTLSAAEYTPGAGYKDENGDKTALGGPDFPPAAVILDAELTLPTPEKLWLSTGIRALDHAVESLYRPLVAYPMKVINYEAISLLFKYLPISKDNPGNIAVRQKLQVAAWMSLWPATLSKPVTFGLSHDLSKRVGASYNVPHGISSCITLPPVVAIQTEFAASDDKEALARGLTASGKPSTGSIDGDIIAFSSEITNLIDSLGLTTRLSDYNIPREDIPRIVEKAIGKSSGELYDRVMQIMEKAF</sequence>
<dbReference type="Pfam" id="PF00465">
    <property type="entry name" value="Fe-ADH"/>
    <property type="match status" value="1"/>
</dbReference>
<dbReference type="InterPro" id="IPR039697">
    <property type="entry name" value="Alcohol_dehydrogenase_Fe"/>
</dbReference>
<feature type="domain" description="Alcohol dehydrogenase iron-type/glycerol dehydrogenase GldA" evidence="2">
    <location>
        <begin position="19"/>
        <end position="172"/>
    </location>
</feature>
<proteinExistence type="predicted"/>
<feature type="domain" description="Fe-containing alcohol dehydrogenase-like C-terminal" evidence="3">
    <location>
        <begin position="186"/>
        <end position="362"/>
    </location>
</feature>
<accession>A0A9P6LCN4</accession>
<name>A0A9P6LCN4_9AGAM</name>
<keyword evidence="5" id="KW-1185">Reference proteome</keyword>
<evidence type="ECO:0000259" key="2">
    <source>
        <dbReference type="Pfam" id="PF00465"/>
    </source>
</evidence>
<evidence type="ECO:0000256" key="1">
    <source>
        <dbReference type="ARBA" id="ARBA00023002"/>
    </source>
</evidence>
<keyword evidence="1" id="KW-0560">Oxidoreductase</keyword>